<evidence type="ECO:0000313" key="2">
    <source>
        <dbReference type="Proteomes" id="UP001138709"/>
    </source>
</evidence>
<reference evidence="1" key="2">
    <citation type="journal article" date="2021" name="Syst. Appl. Microbiol.">
        <title>Roseomonas hellenica sp. nov., isolated from roots of wild-growing Alkanna tinctoria.</title>
        <authorList>
            <person name="Rat A."/>
            <person name="Naranjo H.D."/>
            <person name="Lebbe L."/>
            <person name="Cnockaert M."/>
            <person name="Krigas N."/>
            <person name="Grigoriadou K."/>
            <person name="Maloupa E."/>
            <person name="Willems A."/>
        </authorList>
    </citation>
    <scope>NUCLEOTIDE SEQUENCE</scope>
    <source>
        <strain evidence="1">LMG 31228</strain>
    </source>
</reference>
<comment type="caution">
    <text evidence="1">The sequence shown here is derived from an EMBL/GenBank/DDBJ whole genome shotgun (WGS) entry which is preliminary data.</text>
</comment>
<dbReference type="AlphaFoldDB" id="A0A9X9XIC5"/>
<protein>
    <submittedName>
        <fullName evidence="1">Uncharacterized protein</fullName>
    </submittedName>
</protein>
<dbReference type="InterPro" id="IPR015422">
    <property type="entry name" value="PyrdxlP-dep_Trfase_small"/>
</dbReference>
<organism evidence="1 2">
    <name type="scientific">Neoroseomonas eburnea</name>
    <dbReference type="NCBI Taxonomy" id="1346889"/>
    <lineage>
        <taxon>Bacteria</taxon>
        <taxon>Pseudomonadati</taxon>
        <taxon>Pseudomonadota</taxon>
        <taxon>Alphaproteobacteria</taxon>
        <taxon>Acetobacterales</taxon>
        <taxon>Acetobacteraceae</taxon>
        <taxon>Neoroseomonas</taxon>
    </lineage>
</organism>
<dbReference type="EMBL" id="JAAEDL010000033">
    <property type="protein sequence ID" value="MBR0683461.1"/>
    <property type="molecule type" value="Genomic_DNA"/>
</dbReference>
<reference evidence="1" key="1">
    <citation type="submission" date="2020-01" db="EMBL/GenBank/DDBJ databases">
        <authorList>
            <person name="Rat A."/>
        </authorList>
    </citation>
    <scope>NUCLEOTIDE SEQUENCE</scope>
    <source>
        <strain evidence="1">LMG 31228</strain>
    </source>
</reference>
<accession>A0A9X9XIC5</accession>
<dbReference type="RefSeq" id="WP_211849030.1">
    <property type="nucleotide sequence ID" value="NZ_JAAEDL010000033.1"/>
</dbReference>
<sequence length="96" mass="9704">MPALAARMNDVSISASLVMTMKARELAAKGIKVISLASGAPDSPTPMSSASPGFPAWFAAEGSIGTGFCTRLGAPALVLPRFASCSGSARRLSSMS</sequence>
<evidence type="ECO:0000313" key="1">
    <source>
        <dbReference type="EMBL" id="MBR0683461.1"/>
    </source>
</evidence>
<name>A0A9X9XIC5_9PROT</name>
<dbReference type="Gene3D" id="3.90.1150.10">
    <property type="entry name" value="Aspartate Aminotransferase, domain 1"/>
    <property type="match status" value="1"/>
</dbReference>
<dbReference type="Proteomes" id="UP001138709">
    <property type="component" value="Unassembled WGS sequence"/>
</dbReference>
<proteinExistence type="predicted"/>
<keyword evidence="2" id="KW-1185">Reference proteome</keyword>
<gene>
    <name evidence="1" type="ORF">GXW74_23445</name>
</gene>